<proteinExistence type="predicted"/>
<dbReference type="OrthoDB" id="64208at2"/>
<dbReference type="Gene3D" id="3.20.80.10">
    <property type="entry name" value="Regulatory factor, effector binding domain"/>
    <property type="match status" value="1"/>
</dbReference>
<dbReference type="SMART" id="SM00871">
    <property type="entry name" value="AraC_E_bind"/>
    <property type="match status" value="1"/>
</dbReference>
<protein>
    <submittedName>
        <fullName evidence="2">GyrI-like domain-containing protein</fullName>
    </submittedName>
</protein>
<reference evidence="2 3" key="1">
    <citation type="submission" date="2019-02" db="EMBL/GenBank/DDBJ databases">
        <title>Draft genome sequences of novel Actinobacteria.</title>
        <authorList>
            <person name="Sahin N."/>
            <person name="Ay H."/>
            <person name="Saygin H."/>
        </authorList>
    </citation>
    <scope>NUCLEOTIDE SEQUENCE [LARGE SCALE GENOMIC DNA]</scope>
    <source>
        <strain evidence="2 3">KC201</strain>
    </source>
</reference>
<dbReference type="InterPro" id="IPR011256">
    <property type="entry name" value="Reg_factor_effector_dom_sf"/>
</dbReference>
<evidence type="ECO:0000313" key="3">
    <source>
        <dbReference type="Proteomes" id="UP000295157"/>
    </source>
</evidence>
<dbReference type="InterPro" id="IPR010499">
    <property type="entry name" value="AraC_E-bd"/>
</dbReference>
<name>A0A4R4NNR4_9ACTN</name>
<feature type="domain" description="AraC effector-binding" evidence="1">
    <location>
        <begin position="7"/>
        <end position="171"/>
    </location>
</feature>
<evidence type="ECO:0000259" key="1">
    <source>
        <dbReference type="SMART" id="SM00871"/>
    </source>
</evidence>
<evidence type="ECO:0000313" key="2">
    <source>
        <dbReference type="EMBL" id="TDC10444.1"/>
    </source>
</evidence>
<dbReference type="Pfam" id="PF06445">
    <property type="entry name" value="GyrI-like"/>
    <property type="match status" value="1"/>
</dbReference>
<gene>
    <name evidence="2" type="ORF">E1267_04400</name>
</gene>
<comment type="caution">
    <text evidence="2">The sequence shown here is derived from an EMBL/GenBank/DDBJ whole genome shotgun (WGS) entry which is preliminary data.</text>
</comment>
<organism evidence="2 3">
    <name type="scientific">Nonomuraea longispora</name>
    <dbReference type="NCBI Taxonomy" id="1848320"/>
    <lineage>
        <taxon>Bacteria</taxon>
        <taxon>Bacillati</taxon>
        <taxon>Actinomycetota</taxon>
        <taxon>Actinomycetes</taxon>
        <taxon>Streptosporangiales</taxon>
        <taxon>Streptosporangiaceae</taxon>
        <taxon>Nonomuraea</taxon>
    </lineage>
</organism>
<dbReference type="EMBL" id="SMJZ01000009">
    <property type="protein sequence ID" value="TDC10444.1"/>
    <property type="molecule type" value="Genomic_DNA"/>
</dbReference>
<dbReference type="AlphaFoldDB" id="A0A4R4NNR4"/>
<keyword evidence="3" id="KW-1185">Reference proteome</keyword>
<dbReference type="InterPro" id="IPR029442">
    <property type="entry name" value="GyrI-like"/>
</dbReference>
<accession>A0A4R4NNR4</accession>
<dbReference type="SUPFAM" id="SSF55136">
    <property type="entry name" value="Probable bacterial effector-binding domain"/>
    <property type="match status" value="1"/>
</dbReference>
<sequence>MKEEQNMPQIVEFPERPYVGVRGTITMTTFGLVADRIGEMVGWLADRGHAPAGAPFLRYEAINLPEDRLVVQAGVPVGVPVGGPVEGEGDIFAASLPAGRYATESHHGHPDQLFGVIEALLQWGAEQGLAWDITEKDGTEHWGCRLELFRTDPRAEPDMHNWDTDLQFRIV</sequence>
<dbReference type="Proteomes" id="UP000295157">
    <property type="component" value="Unassembled WGS sequence"/>
</dbReference>